<reference evidence="6" key="1">
    <citation type="journal article" date="2021" name="Nat. Commun.">
        <title>Genetic determinants of endophytism in the Arabidopsis root mycobiome.</title>
        <authorList>
            <person name="Mesny F."/>
            <person name="Miyauchi S."/>
            <person name="Thiergart T."/>
            <person name="Pickel B."/>
            <person name="Atanasova L."/>
            <person name="Karlsson M."/>
            <person name="Huettel B."/>
            <person name="Barry K.W."/>
            <person name="Haridas S."/>
            <person name="Chen C."/>
            <person name="Bauer D."/>
            <person name="Andreopoulos W."/>
            <person name="Pangilinan J."/>
            <person name="LaButti K."/>
            <person name="Riley R."/>
            <person name="Lipzen A."/>
            <person name="Clum A."/>
            <person name="Drula E."/>
            <person name="Henrissat B."/>
            <person name="Kohler A."/>
            <person name="Grigoriev I.V."/>
            <person name="Martin F.M."/>
            <person name="Hacquard S."/>
        </authorList>
    </citation>
    <scope>NUCLEOTIDE SEQUENCE</scope>
    <source>
        <strain evidence="6">MPI-SDFR-AT-0120</strain>
    </source>
</reference>
<keyword evidence="2" id="KW-0479">Metal-binding</keyword>
<evidence type="ECO:0000256" key="4">
    <source>
        <dbReference type="ARBA" id="ARBA00023239"/>
    </source>
</evidence>
<dbReference type="Proteomes" id="UP000813461">
    <property type="component" value="Unassembled WGS sequence"/>
</dbReference>
<sequence>MSSPTQTFHATCHCRAGFLSFTIPTSHLPIPAHFCHCSMCRYINGTLMSIHAKISPPQFDKSAFTTYNFGKTCVKFFCTTCGAHMLDRVTQSKSKNSEVGDDNEGVAGHGEEEEEWFIAVSLVEAEEDTWDFREHIFVQSTHDGGLATALTDIDGKHVKLWKERPVPDQDRFPRGDWTPKQDEARKKIHWEKLQAKCLCGGIEFFISRPNSMTFASTPPSLVPTDKSKYHGSHDACTSCRLIFSNAIVSWVFPPISALSLPDGSAYPSNGLFGTAKVYKSSKDVERTFCGTCGASATYTCADRRGMVDVAAGLLRGEDGDVRVEEWVEWETGKMSYDEDAVWPGVIAAFREGLKGSG</sequence>
<name>A0A8K0VRY6_9PLEO</name>
<dbReference type="PANTHER" id="PTHR33337:SF31">
    <property type="entry name" value="DUF636 DOMAIN PROTEIN (AFU_ORTHOLOGUE AFUA_2G12650)"/>
    <property type="match status" value="1"/>
</dbReference>
<evidence type="ECO:0000256" key="1">
    <source>
        <dbReference type="ARBA" id="ARBA00005495"/>
    </source>
</evidence>
<dbReference type="Pfam" id="PF04828">
    <property type="entry name" value="GFA"/>
    <property type="match status" value="1"/>
</dbReference>
<dbReference type="GO" id="GO:0016846">
    <property type="term" value="F:carbon-sulfur lyase activity"/>
    <property type="evidence" value="ECO:0007669"/>
    <property type="project" value="InterPro"/>
</dbReference>
<dbReference type="EMBL" id="JAGMVJ010000035">
    <property type="protein sequence ID" value="KAH7067177.1"/>
    <property type="molecule type" value="Genomic_DNA"/>
</dbReference>
<protein>
    <recommendedName>
        <fullName evidence="5">CENP-V/GFA domain-containing protein</fullName>
    </recommendedName>
</protein>
<dbReference type="InterPro" id="IPR006913">
    <property type="entry name" value="CENP-V/GFA"/>
</dbReference>
<proteinExistence type="inferred from homology"/>
<dbReference type="SUPFAM" id="SSF51316">
    <property type="entry name" value="Mss4-like"/>
    <property type="match status" value="2"/>
</dbReference>
<accession>A0A8K0VRY6</accession>
<evidence type="ECO:0000313" key="6">
    <source>
        <dbReference type="EMBL" id="KAH7067177.1"/>
    </source>
</evidence>
<gene>
    <name evidence="6" type="ORF">FB567DRAFT_616002</name>
</gene>
<organism evidence="6 7">
    <name type="scientific">Paraphoma chrysanthemicola</name>
    <dbReference type="NCBI Taxonomy" id="798071"/>
    <lineage>
        <taxon>Eukaryota</taxon>
        <taxon>Fungi</taxon>
        <taxon>Dikarya</taxon>
        <taxon>Ascomycota</taxon>
        <taxon>Pezizomycotina</taxon>
        <taxon>Dothideomycetes</taxon>
        <taxon>Pleosporomycetidae</taxon>
        <taxon>Pleosporales</taxon>
        <taxon>Pleosporineae</taxon>
        <taxon>Phaeosphaeriaceae</taxon>
        <taxon>Paraphoma</taxon>
    </lineage>
</organism>
<dbReference type="PANTHER" id="PTHR33337">
    <property type="entry name" value="GFA DOMAIN-CONTAINING PROTEIN"/>
    <property type="match status" value="1"/>
</dbReference>
<dbReference type="GO" id="GO:0046872">
    <property type="term" value="F:metal ion binding"/>
    <property type="evidence" value="ECO:0007669"/>
    <property type="project" value="UniProtKB-KW"/>
</dbReference>
<evidence type="ECO:0000259" key="5">
    <source>
        <dbReference type="PROSITE" id="PS51891"/>
    </source>
</evidence>
<dbReference type="OrthoDB" id="5422068at2759"/>
<keyword evidence="3" id="KW-0862">Zinc</keyword>
<evidence type="ECO:0000256" key="3">
    <source>
        <dbReference type="ARBA" id="ARBA00022833"/>
    </source>
</evidence>
<dbReference type="PROSITE" id="PS51891">
    <property type="entry name" value="CENP_V_GFA"/>
    <property type="match status" value="1"/>
</dbReference>
<dbReference type="AlphaFoldDB" id="A0A8K0VRY6"/>
<comment type="caution">
    <text evidence="6">The sequence shown here is derived from an EMBL/GenBank/DDBJ whole genome shotgun (WGS) entry which is preliminary data.</text>
</comment>
<feature type="domain" description="CENP-V/GFA" evidence="5">
    <location>
        <begin position="8"/>
        <end position="131"/>
    </location>
</feature>
<evidence type="ECO:0000256" key="2">
    <source>
        <dbReference type="ARBA" id="ARBA00022723"/>
    </source>
</evidence>
<dbReference type="Gene3D" id="3.90.1590.10">
    <property type="entry name" value="glutathione-dependent formaldehyde- activating enzyme (gfa)"/>
    <property type="match status" value="2"/>
</dbReference>
<keyword evidence="4" id="KW-0456">Lyase</keyword>
<comment type="similarity">
    <text evidence="1">Belongs to the Gfa family.</text>
</comment>
<keyword evidence="7" id="KW-1185">Reference proteome</keyword>
<evidence type="ECO:0000313" key="7">
    <source>
        <dbReference type="Proteomes" id="UP000813461"/>
    </source>
</evidence>
<dbReference type="InterPro" id="IPR011057">
    <property type="entry name" value="Mss4-like_sf"/>
</dbReference>